<dbReference type="InterPro" id="IPR035093">
    <property type="entry name" value="RelE/ParE_toxin_dom_sf"/>
</dbReference>
<dbReference type="PANTHER" id="PTHR38813">
    <property type="match status" value="1"/>
</dbReference>
<keyword evidence="1" id="KW-1277">Toxin-antitoxin system</keyword>
<dbReference type="KEGG" id="kox:KOX_13990"/>
<dbReference type="InterPro" id="IPR007712">
    <property type="entry name" value="RelE/ParE_toxin"/>
</dbReference>
<dbReference type="Gene3D" id="3.30.2310.20">
    <property type="entry name" value="RelE-like"/>
    <property type="match status" value="1"/>
</dbReference>
<evidence type="ECO:0000256" key="1">
    <source>
        <dbReference type="ARBA" id="ARBA00022649"/>
    </source>
</evidence>
<dbReference type="AlphaFoldDB" id="A0A0H3HAF5"/>
<dbReference type="SUPFAM" id="SSF143011">
    <property type="entry name" value="RelE-like"/>
    <property type="match status" value="1"/>
</dbReference>
<reference evidence="2 3" key="1">
    <citation type="journal article" date="2012" name="J. Bacteriol.">
        <title>Complete genome sequence of Klebsiella oxytoca KCTC 1686, used in production of 2,3-butanediol.</title>
        <authorList>
            <person name="Shin S.H."/>
            <person name="Kim S."/>
            <person name="Kim J.Y."/>
            <person name="Lee S."/>
            <person name="Um Y."/>
            <person name="Oh M.K."/>
            <person name="Kim Y.R."/>
            <person name="Lee J."/>
            <person name="Yang K.S."/>
        </authorList>
    </citation>
    <scope>NUCLEOTIDE SEQUENCE [LARGE SCALE GENOMIC DNA]</scope>
    <source>
        <strain evidence="3">ATCC 8724 / DSM 4798 / JCM 20051 / NBRC 3318 / NRRL B-199 / KCTC 1686</strain>
    </source>
</reference>
<dbReference type="EMBL" id="CP003218">
    <property type="protein sequence ID" value="AEX04522.1"/>
    <property type="molecule type" value="Genomic_DNA"/>
</dbReference>
<accession>A0A0H3HAF5</accession>
<proteinExistence type="predicted"/>
<dbReference type="InterPro" id="IPR052747">
    <property type="entry name" value="TA_system_RelE_toxin"/>
</dbReference>
<protein>
    <submittedName>
        <fullName evidence="2">Plasmid stabilization system</fullName>
    </submittedName>
</protein>
<dbReference type="Proteomes" id="UP000007843">
    <property type="component" value="Chromosome"/>
</dbReference>
<evidence type="ECO:0000313" key="2">
    <source>
        <dbReference type="EMBL" id="AEX04522.1"/>
    </source>
</evidence>
<dbReference type="Pfam" id="PF05016">
    <property type="entry name" value="ParE_toxin"/>
    <property type="match status" value="1"/>
</dbReference>
<dbReference type="HOGENOM" id="CLU_155761_6_4_6"/>
<sequence>MLIWSKVAKKELANIDYRYQQRIKSRLADLGDRTAPRPDVRKLSKPENHYRLRVGDYRFIFTCQGLTLSDLFIVSVKRRTSTTYLHEENMPYGCSDN</sequence>
<dbReference type="RefSeq" id="WP_014228364.1">
    <property type="nucleotide sequence ID" value="NC_016612.1"/>
</dbReference>
<dbReference type="PANTHER" id="PTHR38813:SF1">
    <property type="entry name" value="TOXIN RELE1-RELATED"/>
    <property type="match status" value="1"/>
</dbReference>
<name>A0A0H3HAF5_KLEM8</name>
<organism evidence="2 3">
    <name type="scientific">Klebsiella michiganensis (strain ATCC 8724 / DSM 4798 / JCM 20051 / NBRC 3318 / NRRL B-199 / KCTC 1686 / BUCSAV 143 / CCM 1901)</name>
    <dbReference type="NCBI Taxonomy" id="1006551"/>
    <lineage>
        <taxon>Bacteria</taxon>
        <taxon>Pseudomonadati</taxon>
        <taxon>Pseudomonadota</taxon>
        <taxon>Gammaproteobacteria</taxon>
        <taxon>Enterobacterales</taxon>
        <taxon>Enterobacteriaceae</taxon>
        <taxon>Klebsiella/Raoultella group</taxon>
        <taxon>Klebsiella</taxon>
    </lineage>
</organism>
<evidence type="ECO:0000313" key="3">
    <source>
        <dbReference type="Proteomes" id="UP000007843"/>
    </source>
</evidence>
<gene>
    <name evidence="2" type="ordered locus">KOX_13990</name>
</gene>